<evidence type="ECO:0000256" key="3">
    <source>
        <dbReference type="ARBA" id="ARBA00010312"/>
    </source>
</evidence>
<dbReference type="eggNOG" id="COG0243">
    <property type="taxonomic scope" value="Bacteria"/>
</dbReference>
<dbReference type="SUPFAM" id="SSF53706">
    <property type="entry name" value="Formate dehydrogenase/DMSO reductase, domains 1-3"/>
    <property type="match status" value="1"/>
</dbReference>
<evidence type="ECO:0000256" key="1">
    <source>
        <dbReference type="ARBA" id="ARBA00001942"/>
    </source>
</evidence>
<evidence type="ECO:0000256" key="7">
    <source>
        <dbReference type="ARBA" id="ARBA00023002"/>
    </source>
</evidence>
<proteinExistence type="inferred from homology"/>
<dbReference type="Pfam" id="PF01568">
    <property type="entry name" value="Molydop_binding"/>
    <property type="match status" value="1"/>
</dbReference>
<dbReference type="GO" id="GO:0030151">
    <property type="term" value="F:molybdenum ion binding"/>
    <property type="evidence" value="ECO:0007669"/>
    <property type="project" value="InterPro"/>
</dbReference>
<dbReference type="GO" id="GO:0045333">
    <property type="term" value="P:cellular respiration"/>
    <property type="evidence" value="ECO:0007669"/>
    <property type="project" value="UniProtKB-ARBA"/>
</dbReference>
<evidence type="ECO:0000256" key="6">
    <source>
        <dbReference type="ARBA" id="ARBA00022723"/>
    </source>
</evidence>
<dbReference type="Pfam" id="PF00384">
    <property type="entry name" value="Molybdopterin"/>
    <property type="match status" value="1"/>
</dbReference>
<dbReference type="InterPro" id="IPR006657">
    <property type="entry name" value="MoPterin_dinucl-bd_dom"/>
</dbReference>
<feature type="region of interest" description="Disordered" evidence="10">
    <location>
        <begin position="1"/>
        <end position="41"/>
    </location>
</feature>
<dbReference type="Gene3D" id="2.40.40.20">
    <property type="match status" value="1"/>
</dbReference>
<dbReference type="NCBIfam" id="TIGR01701">
    <property type="entry name" value="Fdhalpha-like"/>
    <property type="match status" value="1"/>
</dbReference>
<dbReference type="Gene3D" id="3.40.50.740">
    <property type="match status" value="1"/>
</dbReference>
<evidence type="ECO:0000256" key="9">
    <source>
        <dbReference type="ARBA" id="ARBA00023014"/>
    </source>
</evidence>
<keyword evidence="5" id="KW-0500">Molybdenum</keyword>
<dbReference type="STRING" id="378806.STAUR_4719"/>
<comment type="cofactor">
    <cofactor evidence="1">
        <name>Mo-bis(molybdopterin guanine dinucleotide)</name>
        <dbReference type="ChEBI" id="CHEBI:60539"/>
    </cofactor>
</comment>
<dbReference type="OrthoDB" id="9757870at2"/>
<dbReference type="InterPro" id="IPR009010">
    <property type="entry name" value="Asp_de-COase-like_dom_sf"/>
</dbReference>
<dbReference type="GO" id="GO:0008863">
    <property type="term" value="F:formate dehydrogenase (NAD+) activity"/>
    <property type="evidence" value="ECO:0007669"/>
    <property type="project" value="InterPro"/>
</dbReference>
<dbReference type="InterPro" id="IPR050123">
    <property type="entry name" value="Prok_molybdopt-oxidoreductase"/>
</dbReference>
<keyword evidence="4" id="KW-0004">4Fe-4S</keyword>
<evidence type="ECO:0000259" key="12">
    <source>
        <dbReference type="Pfam" id="PF01568"/>
    </source>
</evidence>
<evidence type="ECO:0000256" key="4">
    <source>
        <dbReference type="ARBA" id="ARBA00022485"/>
    </source>
</evidence>
<comment type="similarity">
    <text evidence="3">Belongs to the prokaryotic molybdopterin-containing oxidoreductase family.</text>
</comment>
<dbReference type="GO" id="GO:0043546">
    <property type="term" value="F:molybdopterin cofactor binding"/>
    <property type="evidence" value="ECO:0007669"/>
    <property type="project" value="InterPro"/>
</dbReference>
<keyword evidence="6" id="KW-0479">Metal-binding</keyword>
<accession>E3G0A5</accession>
<dbReference type="CDD" id="cd02787">
    <property type="entry name" value="MopB_CT_ydeP"/>
    <property type="match status" value="1"/>
</dbReference>
<keyword evidence="8" id="KW-0408">Iron</keyword>
<feature type="domain" description="Molybdopterin oxidoreductase" evidence="11">
    <location>
        <begin position="141"/>
        <end position="510"/>
    </location>
</feature>
<organism evidence="13 14">
    <name type="scientific">Stigmatella aurantiaca (strain DW4/3-1)</name>
    <dbReference type="NCBI Taxonomy" id="378806"/>
    <lineage>
        <taxon>Bacteria</taxon>
        <taxon>Pseudomonadati</taxon>
        <taxon>Myxococcota</taxon>
        <taxon>Myxococcia</taxon>
        <taxon>Myxococcales</taxon>
        <taxon>Cystobacterineae</taxon>
        <taxon>Archangiaceae</taxon>
        <taxon>Stigmatella</taxon>
    </lineage>
</organism>
<evidence type="ECO:0000256" key="5">
    <source>
        <dbReference type="ARBA" id="ARBA00022505"/>
    </source>
</evidence>
<gene>
    <name evidence="13" type="ordered locus">STAUR_4719</name>
</gene>
<evidence type="ECO:0000313" key="13">
    <source>
        <dbReference type="EMBL" id="ADO72498.1"/>
    </source>
</evidence>
<dbReference type="AlphaFoldDB" id="E3G0A5"/>
<evidence type="ECO:0000256" key="2">
    <source>
        <dbReference type="ARBA" id="ARBA00001966"/>
    </source>
</evidence>
<protein>
    <submittedName>
        <fullName evidence="13">Oxidoreductase alpha (Molybdopterin) subunit</fullName>
    </submittedName>
</protein>
<evidence type="ECO:0000259" key="11">
    <source>
        <dbReference type="Pfam" id="PF00384"/>
    </source>
</evidence>
<feature type="domain" description="Molybdopterin dinucleotide-binding" evidence="12">
    <location>
        <begin position="668"/>
        <end position="773"/>
    </location>
</feature>
<dbReference type="GO" id="GO:0016020">
    <property type="term" value="C:membrane"/>
    <property type="evidence" value="ECO:0007669"/>
    <property type="project" value="TreeGrafter"/>
</dbReference>
<dbReference type="SUPFAM" id="SSF50692">
    <property type="entry name" value="ADC-like"/>
    <property type="match status" value="1"/>
</dbReference>
<comment type="cofactor">
    <cofactor evidence="2">
        <name>[4Fe-4S] cluster</name>
        <dbReference type="ChEBI" id="CHEBI:49883"/>
    </cofactor>
</comment>
<dbReference type="PIRSF" id="PIRSF000144">
    <property type="entry name" value="CbbBc"/>
    <property type="match status" value="1"/>
</dbReference>
<dbReference type="Gene3D" id="3.40.228.10">
    <property type="entry name" value="Dimethylsulfoxide Reductase, domain 2"/>
    <property type="match status" value="1"/>
</dbReference>
<dbReference type="PANTHER" id="PTHR43105:SF4">
    <property type="entry name" value="PROTEIN YDEP"/>
    <property type="match status" value="1"/>
</dbReference>
<dbReference type="GO" id="GO:0051539">
    <property type="term" value="F:4 iron, 4 sulfur cluster binding"/>
    <property type="evidence" value="ECO:0007669"/>
    <property type="project" value="UniProtKB-KW"/>
</dbReference>
<evidence type="ECO:0000256" key="10">
    <source>
        <dbReference type="SAM" id="MobiDB-lite"/>
    </source>
</evidence>
<dbReference type="Proteomes" id="UP000001351">
    <property type="component" value="Chromosome"/>
</dbReference>
<reference evidence="13 14" key="1">
    <citation type="journal article" date="2011" name="Mol. Biol. Evol.">
        <title>Comparative genomic analysis of fruiting body formation in Myxococcales.</title>
        <authorList>
            <person name="Huntley S."/>
            <person name="Hamann N."/>
            <person name="Wegener-Feldbrugge S."/>
            <person name="Treuner-Lange A."/>
            <person name="Kube M."/>
            <person name="Reinhardt R."/>
            <person name="Klages S."/>
            <person name="Muller R."/>
            <person name="Ronning C.M."/>
            <person name="Nierman W.C."/>
            <person name="Sogaard-Andersen L."/>
        </authorList>
    </citation>
    <scope>NUCLEOTIDE SEQUENCE [LARGE SCALE GENOMIC DNA]</scope>
    <source>
        <strain evidence="13 14">DW4/3-1</strain>
    </source>
</reference>
<dbReference type="PANTHER" id="PTHR43105">
    <property type="entry name" value="RESPIRATORY NITRATE REDUCTASE"/>
    <property type="match status" value="1"/>
</dbReference>
<dbReference type="RefSeq" id="WP_013376403.1">
    <property type="nucleotide sequence ID" value="NC_014623.1"/>
</dbReference>
<sequence>MADKQGSGQAAKRGSPEELAVARPSAQPPLEENPPEIGPAKEVAGGVPAVVSSLQHVFGQMGLVRGAQLLLKVNQKDGFDCPGCAWPDPDAHRTVTEFCENGAKAVAEEGTTARVTPEFFRQWSVEELSRQTDHWLGKQGRLTHPMVLRDGATHYEPLSWEEAFALVAEELNALDSPDQACFYTSGRTSNEAAFLYQLFVRQFGTNNLPDCADLCHESSGAALVETVGIGKGTVTLEDFDKAEAIFVIGQNPGTNHPRMLTSLQAAARRGCQIVSINPLPETGLNRFKHPQEPLQLLGPGTAINRLWLQVRINGDVALLQGLGKALLEEDAKFPGRVLAREFISQRTVGFEAYAAALRALSWDEVVEQSGVPRDEILAAAEILARSEATIFCWAMGLTQHRNAVANIQEVVNLALLRGNIGRPGAGLCPVRGHSNVQGDRTMGILEKPSAAFLEALGREFGFTPPQRPGLDTVATIRAMHEGRVKVLFALGGNFLSATPDTEFTAEALRRTRLTAHVSTKLNRGHLIHGRRALILPCLGRTERDTQAGGEQFVTVENSMGVVHTSRGTVEPAATTLRSEPDIVASLARATLGARSRVDWAGGVEDYDRIREFISRVVPGFERFNQRVREPGGFYLPNGPREGRFTTPSGKAHFTVHPLPRIELGPGQLLMMTLRSHDQYNTTIYGLDDRYRGIRNGRRVVLMNPEDIESLGLEEGQSVDLTSHFRGETRVAHRFVVVPYRIPRRCAATYFPETNVLVPIDSLAEKSRTPTSKSIVISVAPAQEWT</sequence>
<dbReference type="InterPro" id="IPR006656">
    <property type="entry name" value="Mopterin_OxRdtase"/>
</dbReference>
<dbReference type="InterPro" id="IPR010046">
    <property type="entry name" value="Mopterin_OxRdtse_a_bac"/>
</dbReference>
<evidence type="ECO:0000256" key="8">
    <source>
        <dbReference type="ARBA" id="ARBA00023004"/>
    </source>
</evidence>
<keyword evidence="9" id="KW-0411">Iron-sulfur</keyword>
<keyword evidence="14" id="KW-1185">Reference proteome</keyword>
<dbReference type="EMBL" id="CP002271">
    <property type="protein sequence ID" value="ADO72498.1"/>
    <property type="molecule type" value="Genomic_DNA"/>
</dbReference>
<name>E3G0A5_STIAD</name>
<dbReference type="InterPro" id="IPR037951">
    <property type="entry name" value="MopB_CT_YdeP"/>
</dbReference>
<dbReference type="KEGG" id="sur:STAUR_4719"/>
<dbReference type="CDD" id="cd02767">
    <property type="entry name" value="MopB_ydeP"/>
    <property type="match status" value="1"/>
</dbReference>
<dbReference type="HOGENOM" id="CLU_000422_16_1_7"/>
<evidence type="ECO:0000313" key="14">
    <source>
        <dbReference type="Proteomes" id="UP000001351"/>
    </source>
</evidence>
<dbReference type="InterPro" id="IPR041953">
    <property type="entry name" value="YdeP_MopB"/>
</dbReference>
<keyword evidence="7" id="KW-0560">Oxidoreductase</keyword>